<proteinExistence type="predicted"/>
<feature type="non-terminal residue" evidence="2">
    <location>
        <position position="341"/>
    </location>
</feature>
<name>A0A9P0AQW2_BRAAE</name>
<evidence type="ECO:0000256" key="1">
    <source>
        <dbReference type="SAM" id="Coils"/>
    </source>
</evidence>
<dbReference type="PANTHER" id="PTHR45823:SF1">
    <property type="entry name" value="T-SNARE COILED-COIL HOMOLOGY DOMAIN-CONTAINING PROTEIN"/>
    <property type="match status" value="1"/>
</dbReference>
<dbReference type="PANTHER" id="PTHR45823">
    <property type="entry name" value="T-SNARE COILED-COIL HOMOLOGY DOMAIN-CONTAINING PROTEIN"/>
    <property type="match status" value="1"/>
</dbReference>
<dbReference type="Proteomes" id="UP001154078">
    <property type="component" value="Chromosome 1"/>
</dbReference>
<organism evidence="2 3">
    <name type="scientific">Brassicogethes aeneus</name>
    <name type="common">Rape pollen beetle</name>
    <name type="synonym">Meligethes aeneus</name>
    <dbReference type="NCBI Taxonomy" id="1431903"/>
    <lineage>
        <taxon>Eukaryota</taxon>
        <taxon>Metazoa</taxon>
        <taxon>Ecdysozoa</taxon>
        <taxon>Arthropoda</taxon>
        <taxon>Hexapoda</taxon>
        <taxon>Insecta</taxon>
        <taxon>Pterygota</taxon>
        <taxon>Neoptera</taxon>
        <taxon>Endopterygota</taxon>
        <taxon>Coleoptera</taxon>
        <taxon>Polyphaga</taxon>
        <taxon>Cucujiformia</taxon>
        <taxon>Nitidulidae</taxon>
        <taxon>Meligethinae</taxon>
        <taxon>Brassicogethes</taxon>
    </lineage>
</organism>
<gene>
    <name evidence="2" type="ORF">MELIAE_LOCUS413</name>
</gene>
<evidence type="ECO:0008006" key="4">
    <source>
        <dbReference type="Google" id="ProtNLM"/>
    </source>
</evidence>
<protein>
    <recommendedName>
        <fullName evidence="4">CCHC-type domain-containing protein</fullName>
    </recommendedName>
</protein>
<sequence length="341" mass="39646">MELNNVRMELDEKLEVKIREINSKLTAVNLPMMLAEPGTMPEGSRVRMKPPQFDGKTSWTNYIRQFEAAAKANGWLPEEKATALTLALRGDATDILQTLSPNEQEDYEALVKHLELRYGQTHLEHVYHSQLKNRCQKSNETLQEFEADIARLVRLAYPATPTTVMERLAVQAFLDGLRDNETRQALILARPSQLVDALARALEFEAAKQSCRSQSRIRRVEEEKKEEPRIIEAIRRVLKENLPEKKEIRCWRCGKLGHIQSRCRGSQVAPTSFRKINRAEEKDVYIRRTTIVDDHWQSAEVQQDQERDPDLKLIIDWKKNDRKPTWQEVAQYSPNVKSYWA</sequence>
<dbReference type="SUPFAM" id="SSF57756">
    <property type="entry name" value="Retrovirus zinc finger-like domains"/>
    <property type="match status" value="1"/>
</dbReference>
<dbReference type="OrthoDB" id="6759373at2759"/>
<dbReference type="AlphaFoldDB" id="A0A9P0AQW2"/>
<keyword evidence="3" id="KW-1185">Reference proteome</keyword>
<accession>A0A9P0AQW2</accession>
<keyword evidence="1" id="KW-0175">Coiled coil</keyword>
<dbReference type="EMBL" id="OV121132">
    <property type="protein sequence ID" value="CAH0546190.1"/>
    <property type="molecule type" value="Genomic_DNA"/>
</dbReference>
<dbReference type="InterPro" id="IPR036875">
    <property type="entry name" value="Znf_CCHC_sf"/>
</dbReference>
<dbReference type="GO" id="GO:0008270">
    <property type="term" value="F:zinc ion binding"/>
    <property type="evidence" value="ECO:0007669"/>
    <property type="project" value="InterPro"/>
</dbReference>
<evidence type="ECO:0000313" key="3">
    <source>
        <dbReference type="Proteomes" id="UP001154078"/>
    </source>
</evidence>
<evidence type="ECO:0000313" key="2">
    <source>
        <dbReference type="EMBL" id="CAH0546190.1"/>
    </source>
</evidence>
<feature type="coiled-coil region" evidence="1">
    <location>
        <begin position="128"/>
        <end position="155"/>
    </location>
</feature>
<reference evidence="2" key="1">
    <citation type="submission" date="2021-12" db="EMBL/GenBank/DDBJ databases">
        <authorList>
            <person name="King R."/>
        </authorList>
    </citation>
    <scope>NUCLEOTIDE SEQUENCE</scope>
</reference>
<dbReference type="GO" id="GO:0003676">
    <property type="term" value="F:nucleic acid binding"/>
    <property type="evidence" value="ECO:0007669"/>
    <property type="project" value="InterPro"/>
</dbReference>